<evidence type="ECO:0000313" key="1">
    <source>
        <dbReference type="EMBL" id="WCL53871.1"/>
    </source>
</evidence>
<organism evidence="1 2">
    <name type="scientific">Gimibacter soli</name>
    <dbReference type="NCBI Taxonomy" id="3024400"/>
    <lineage>
        <taxon>Bacteria</taxon>
        <taxon>Pseudomonadati</taxon>
        <taxon>Pseudomonadota</taxon>
        <taxon>Alphaproteobacteria</taxon>
        <taxon>Kordiimonadales</taxon>
        <taxon>Temperatibacteraceae</taxon>
        <taxon>Gimibacter</taxon>
    </lineage>
</organism>
<dbReference type="KEGG" id="gso:PH603_15135"/>
<name>A0AAE9XRI9_9PROT</name>
<dbReference type="AlphaFoldDB" id="A0AAE9XRI9"/>
<protein>
    <submittedName>
        <fullName evidence="1">Uncharacterized protein</fullName>
    </submittedName>
</protein>
<reference evidence="1" key="1">
    <citation type="submission" date="2023-01" db="EMBL/GenBank/DDBJ databases">
        <title>The genome sequence of Kordiimonadaceae bacterium 6D33.</title>
        <authorList>
            <person name="Liu Y."/>
        </authorList>
    </citation>
    <scope>NUCLEOTIDE SEQUENCE</scope>
    <source>
        <strain evidence="1">6D33</strain>
    </source>
</reference>
<dbReference type="Proteomes" id="UP001217500">
    <property type="component" value="Chromosome"/>
</dbReference>
<proteinExistence type="predicted"/>
<sequence length="122" mass="13451">MAQRWTIRALMMMTLLAFVVIRMVDLALLDARQDHNFGPHVTMHVAGIDHPHTAAELASHDSVASMTMHFAFHLLLCAVMGAPDLGVEFADAQPTVFRRLRNESALTEVPSPPVPPPLYPSL</sequence>
<dbReference type="EMBL" id="CP116805">
    <property type="protein sequence ID" value="WCL53871.1"/>
    <property type="molecule type" value="Genomic_DNA"/>
</dbReference>
<evidence type="ECO:0000313" key="2">
    <source>
        <dbReference type="Proteomes" id="UP001217500"/>
    </source>
</evidence>
<dbReference type="RefSeq" id="WP_289503537.1">
    <property type="nucleotide sequence ID" value="NZ_CP116805.1"/>
</dbReference>
<gene>
    <name evidence="1" type="ORF">PH603_15135</name>
</gene>
<accession>A0AAE9XRI9</accession>
<keyword evidence="2" id="KW-1185">Reference proteome</keyword>